<reference evidence="3" key="4">
    <citation type="submission" date="2024-02" db="EMBL/GenBank/DDBJ databases">
        <title>Comparative genomics of Cryptococcus and Kwoniella reveals pathogenesis evolution and contrasting modes of karyotype evolution via chromosome fusion or intercentromeric recombination.</title>
        <authorList>
            <person name="Coelho M.A."/>
            <person name="David-Palma M."/>
            <person name="Shea T."/>
            <person name="Bowers K."/>
            <person name="McGinley-Smith S."/>
            <person name="Mohammad A.W."/>
            <person name="Gnirke A."/>
            <person name="Yurkov A.M."/>
            <person name="Nowrousian M."/>
            <person name="Sun S."/>
            <person name="Cuomo C.A."/>
            <person name="Heitman J."/>
        </authorList>
    </citation>
    <scope>NUCLEOTIDE SEQUENCE</scope>
    <source>
        <strain evidence="3">CBS 10118</strain>
    </source>
</reference>
<reference evidence="3" key="2">
    <citation type="submission" date="2013-07" db="EMBL/GenBank/DDBJ databases">
        <authorList>
            <consortium name="The Broad Institute Genome Sequencing Platform"/>
            <person name="Cuomo C."/>
            <person name="Litvintseva A."/>
            <person name="Chen Y."/>
            <person name="Heitman J."/>
            <person name="Sun S."/>
            <person name="Springer D."/>
            <person name="Dromer F."/>
            <person name="Young S.K."/>
            <person name="Zeng Q."/>
            <person name="Gargeya S."/>
            <person name="Fitzgerald M."/>
            <person name="Abouelleil A."/>
            <person name="Alvarado L."/>
            <person name="Berlin A.M."/>
            <person name="Chapman S.B."/>
            <person name="Dewar J."/>
            <person name="Goldberg J."/>
            <person name="Griggs A."/>
            <person name="Gujja S."/>
            <person name="Hansen M."/>
            <person name="Howarth C."/>
            <person name="Imamovic A."/>
            <person name="Larimer J."/>
            <person name="McCowan C."/>
            <person name="Murphy C."/>
            <person name="Pearson M."/>
            <person name="Priest M."/>
            <person name="Roberts A."/>
            <person name="Saif S."/>
            <person name="Shea T."/>
            <person name="Sykes S."/>
            <person name="Wortman J."/>
            <person name="Nusbaum C."/>
            <person name="Birren B."/>
        </authorList>
    </citation>
    <scope>NUCLEOTIDE SEQUENCE</scope>
    <source>
        <strain evidence="3">CBS 10118</strain>
    </source>
</reference>
<dbReference type="Gene3D" id="2.60.120.590">
    <property type="entry name" value="Alpha-ketoglutarate-dependent dioxygenase AlkB-like"/>
    <property type="match status" value="1"/>
</dbReference>
<dbReference type="GO" id="GO:0005759">
    <property type="term" value="C:mitochondrial matrix"/>
    <property type="evidence" value="ECO:0007669"/>
    <property type="project" value="TreeGrafter"/>
</dbReference>
<dbReference type="GO" id="GO:0006631">
    <property type="term" value="P:fatty acid metabolic process"/>
    <property type="evidence" value="ECO:0007669"/>
    <property type="project" value="TreeGrafter"/>
</dbReference>
<dbReference type="EMBL" id="CP144541">
    <property type="protein sequence ID" value="WVW78524.1"/>
    <property type="molecule type" value="Genomic_DNA"/>
</dbReference>
<dbReference type="GO" id="GO:0006974">
    <property type="term" value="P:DNA damage response"/>
    <property type="evidence" value="ECO:0007669"/>
    <property type="project" value="InterPro"/>
</dbReference>
<dbReference type="PANTHER" id="PTHR21052:SF0">
    <property type="entry name" value="ALPHA-KETOGLUTARATE-DEPENDENT DIOXYGENASE ALKB HOMOLOG 7, MITOCHONDRIAL"/>
    <property type="match status" value="1"/>
</dbReference>
<accession>A0A1B9G565</accession>
<organism evidence="2">
    <name type="scientific">Kwoniella bestiolae CBS 10118</name>
    <dbReference type="NCBI Taxonomy" id="1296100"/>
    <lineage>
        <taxon>Eukaryota</taxon>
        <taxon>Fungi</taxon>
        <taxon>Dikarya</taxon>
        <taxon>Basidiomycota</taxon>
        <taxon>Agaricomycotina</taxon>
        <taxon>Tremellomycetes</taxon>
        <taxon>Tremellales</taxon>
        <taxon>Cryptococcaceae</taxon>
        <taxon>Kwoniella</taxon>
    </lineage>
</organism>
<dbReference type="KEGG" id="kbi:30208251"/>
<dbReference type="VEuPathDB" id="FungiDB:I302_03852"/>
<dbReference type="PROSITE" id="PS51471">
    <property type="entry name" value="FE2OG_OXY"/>
    <property type="match status" value="1"/>
</dbReference>
<dbReference type="EMBL" id="KI894020">
    <property type="protein sequence ID" value="OCF26174.1"/>
    <property type="molecule type" value="Genomic_DNA"/>
</dbReference>
<dbReference type="RefSeq" id="XP_019047244.1">
    <property type="nucleotide sequence ID" value="XM_019190496.1"/>
</dbReference>
<dbReference type="PANTHER" id="PTHR21052">
    <property type="entry name" value="SPERMATOGENESIS ASSOCIATED 11-RELATED"/>
    <property type="match status" value="1"/>
</dbReference>
<dbReference type="GO" id="GO:0016706">
    <property type="term" value="F:2-oxoglutarate-dependent dioxygenase activity"/>
    <property type="evidence" value="ECO:0007669"/>
    <property type="project" value="TreeGrafter"/>
</dbReference>
<keyword evidence="4" id="KW-1185">Reference proteome</keyword>
<dbReference type="Proteomes" id="UP000092730">
    <property type="component" value="Chromosome 1"/>
</dbReference>
<dbReference type="OrthoDB" id="412814at2759"/>
<dbReference type="InterPro" id="IPR005123">
    <property type="entry name" value="Oxoglu/Fe-dep_dioxygenase_dom"/>
</dbReference>
<dbReference type="InterPro" id="IPR037151">
    <property type="entry name" value="AlkB-like_sf"/>
</dbReference>
<dbReference type="AlphaFoldDB" id="A0A1B9G565"/>
<dbReference type="Pfam" id="PF13532">
    <property type="entry name" value="2OG-FeII_Oxy_2"/>
    <property type="match status" value="1"/>
</dbReference>
<evidence type="ECO:0000313" key="2">
    <source>
        <dbReference type="EMBL" id="OCF26174.1"/>
    </source>
</evidence>
<evidence type="ECO:0000313" key="3">
    <source>
        <dbReference type="EMBL" id="WVW78524.1"/>
    </source>
</evidence>
<reference evidence="2" key="1">
    <citation type="submission" date="2013-07" db="EMBL/GenBank/DDBJ databases">
        <title>The Genome Sequence of Cryptococcus bestiolae CBS10118.</title>
        <authorList>
            <consortium name="The Broad Institute Genome Sequencing Platform"/>
            <person name="Cuomo C."/>
            <person name="Litvintseva A."/>
            <person name="Chen Y."/>
            <person name="Heitman J."/>
            <person name="Sun S."/>
            <person name="Springer D."/>
            <person name="Dromer F."/>
            <person name="Young S.K."/>
            <person name="Zeng Q."/>
            <person name="Gargeya S."/>
            <person name="Fitzgerald M."/>
            <person name="Abouelleil A."/>
            <person name="Alvarado L."/>
            <person name="Berlin A.M."/>
            <person name="Chapman S.B."/>
            <person name="Dewar J."/>
            <person name="Goldberg J."/>
            <person name="Griggs A."/>
            <person name="Gujja S."/>
            <person name="Hansen M."/>
            <person name="Howarth C."/>
            <person name="Imamovic A."/>
            <person name="Larimer J."/>
            <person name="McCowan C."/>
            <person name="Murphy C."/>
            <person name="Pearson M."/>
            <person name="Priest M."/>
            <person name="Roberts A."/>
            <person name="Saif S."/>
            <person name="Shea T."/>
            <person name="Sykes S."/>
            <person name="Wortman J."/>
            <person name="Nusbaum C."/>
            <person name="Birren B."/>
        </authorList>
    </citation>
    <scope>NUCLEOTIDE SEQUENCE [LARGE SCALE GENOMIC DNA]</scope>
    <source>
        <strain evidence="2">CBS 10118</strain>
    </source>
</reference>
<proteinExistence type="predicted"/>
<reference evidence="2" key="3">
    <citation type="submission" date="2014-01" db="EMBL/GenBank/DDBJ databases">
        <title>Evolution of pathogenesis and genome organization in the Tremellales.</title>
        <authorList>
            <person name="Cuomo C."/>
            <person name="Litvintseva A."/>
            <person name="Heitman J."/>
            <person name="Chen Y."/>
            <person name="Sun S."/>
            <person name="Springer D."/>
            <person name="Dromer F."/>
            <person name="Young S."/>
            <person name="Zeng Q."/>
            <person name="Chapman S."/>
            <person name="Gujja S."/>
            <person name="Saif S."/>
            <person name="Birren B."/>
        </authorList>
    </citation>
    <scope>NUCLEOTIDE SEQUENCE</scope>
    <source>
        <strain evidence="2">CBS 10118</strain>
    </source>
</reference>
<dbReference type="InterPro" id="IPR027450">
    <property type="entry name" value="AlkB-like"/>
</dbReference>
<sequence>MSDTRSSSPDSLFSGYENEVKIAKRNPPDIPGLWVYPGLLPDELVRHALDDIASGDLFSGGERDQVMLFEAPKALSTESSLPTYIIDLVSSVKKLLETRVPSETVNLLFDQPLARQVILNLYPPGQGISPHIDLPNRYADGILGCSLTGGCVMTLSKEGEEHRIYMPPRTIYVLSGEARWEWYHGIQGRLEDVVENADEGGVETILRDLRVSVTFRWMKEGADVLS</sequence>
<dbReference type="GeneID" id="30208251"/>
<name>A0A1B9G565_9TREE</name>
<gene>
    <name evidence="2" type="ORF">I302_03852</name>
    <name evidence="3" type="ORF">I302_100479</name>
</gene>
<protein>
    <recommendedName>
        <fullName evidence="1">Fe2OG dioxygenase domain-containing protein</fullName>
    </recommendedName>
</protein>
<feature type="domain" description="Fe2OG dioxygenase" evidence="1">
    <location>
        <begin position="108"/>
        <end position="219"/>
    </location>
</feature>
<dbReference type="InterPro" id="IPR032870">
    <property type="entry name" value="ALKBH7-like"/>
</dbReference>
<dbReference type="SUPFAM" id="SSF51197">
    <property type="entry name" value="Clavaminate synthase-like"/>
    <property type="match status" value="1"/>
</dbReference>
<evidence type="ECO:0000313" key="4">
    <source>
        <dbReference type="Proteomes" id="UP000092730"/>
    </source>
</evidence>
<evidence type="ECO:0000259" key="1">
    <source>
        <dbReference type="PROSITE" id="PS51471"/>
    </source>
</evidence>